<comment type="similarity">
    <text evidence="2">Belongs to the chromate ion transporter (CHR) (TC 2.A.51) family.</text>
</comment>
<dbReference type="InterPro" id="IPR052518">
    <property type="entry name" value="CHR_Transporter"/>
</dbReference>
<accession>A0ABN0NX71</accession>
<keyword evidence="9" id="KW-1185">Reference proteome</keyword>
<dbReference type="Proteomes" id="UP000016649">
    <property type="component" value="Unassembled WGS sequence"/>
</dbReference>
<evidence type="ECO:0000256" key="4">
    <source>
        <dbReference type="ARBA" id="ARBA00022692"/>
    </source>
</evidence>
<feature type="transmembrane region" description="Helical" evidence="7">
    <location>
        <begin position="61"/>
        <end position="80"/>
    </location>
</feature>
<keyword evidence="6 7" id="KW-0472">Membrane</keyword>
<dbReference type="Pfam" id="PF02417">
    <property type="entry name" value="Chromate_transp"/>
    <property type="match status" value="1"/>
</dbReference>
<keyword evidence="4 7" id="KW-0812">Transmembrane</keyword>
<comment type="caution">
    <text evidence="8">The sequence shown here is derived from an EMBL/GenBank/DDBJ whole genome shotgun (WGS) entry which is preliminary data.</text>
</comment>
<name>A0ABN0NX71_TRELE</name>
<protein>
    <submittedName>
        <fullName evidence="8">Chromate transport protein</fullName>
    </submittedName>
</protein>
<evidence type="ECO:0000256" key="5">
    <source>
        <dbReference type="ARBA" id="ARBA00022989"/>
    </source>
</evidence>
<feature type="transmembrane region" description="Helical" evidence="7">
    <location>
        <begin position="124"/>
        <end position="141"/>
    </location>
</feature>
<evidence type="ECO:0000256" key="1">
    <source>
        <dbReference type="ARBA" id="ARBA00004651"/>
    </source>
</evidence>
<evidence type="ECO:0000256" key="6">
    <source>
        <dbReference type="ARBA" id="ARBA00023136"/>
    </source>
</evidence>
<dbReference type="PANTHER" id="PTHR43663:SF2">
    <property type="entry name" value="CHROMATE TRANSPORT PROTEIN-RELATED"/>
    <property type="match status" value="1"/>
</dbReference>
<organism evidence="8 9">
    <name type="scientific">Treponema lecithinolyticum ATCC 700332</name>
    <dbReference type="NCBI Taxonomy" id="1321815"/>
    <lineage>
        <taxon>Bacteria</taxon>
        <taxon>Pseudomonadati</taxon>
        <taxon>Spirochaetota</taxon>
        <taxon>Spirochaetia</taxon>
        <taxon>Spirochaetales</taxon>
        <taxon>Treponemataceae</taxon>
        <taxon>Treponema</taxon>
    </lineage>
</organism>
<comment type="subcellular location">
    <subcellularLocation>
        <location evidence="1">Cell membrane</location>
        <topology evidence="1">Multi-pass membrane protein</topology>
    </subcellularLocation>
</comment>
<proteinExistence type="inferred from homology"/>
<evidence type="ECO:0000256" key="7">
    <source>
        <dbReference type="SAM" id="Phobius"/>
    </source>
</evidence>
<reference evidence="8 9" key="1">
    <citation type="submission" date="2013-08" db="EMBL/GenBank/DDBJ databases">
        <authorList>
            <person name="Weinstock G."/>
            <person name="Sodergren E."/>
            <person name="Wylie T."/>
            <person name="Fulton L."/>
            <person name="Fulton R."/>
            <person name="Fronick C."/>
            <person name="O'Laughlin M."/>
            <person name="Godfrey J."/>
            <person name="Miner T."/>
            <person name="Herter B."/>
            <person name="Appelbaum E."/>
            <person name="Cordes M."/>
            <person name="Lek S."/>
            <person name="Wollam A."/>
            <person name="Pepin K.H."/>
            <person name="Palsikar V.B."/>
            <person name="Mitreva M."/>
            <person name="Wilson R.K."/>
        </authorList>
    </citation>
    <scope>NUCLEOTIDE SEQUENCE [LARGE SCALE GENOMIC DNA]</scope>
    <source>
        <strain evidence="8 9">ATCC 700332</strain>
    </source>
</reference>
<dbReference type="InterPro" id="IPR003370">
    <property type="entry name" value="Chromate_transpt"/>
</dbReference>
<evidence type="ECO:0000313" key="9">
    <source>
        <dbReference type="Proteomes" id="UP000016649"/>
    </source>
</evidence>
<dbReference type="PANTHER" id="PTHR43663">
    <property type="entry name" value="CHROMATE TRANSPORT PROTEIN-RELATED"/>
    <property type="match status" value="1"/>
</dbReference>
<dbReference type="RefSeq" id="WP_021687804.1">
    <property type="nucleotide sequence ID" value="NZ_KI260569.1"/>
</dbReference>
<feature type="transmembrane region" description="Helical" evidence="7">
    <location>
        <begin position="148"/>
        <end position="167"/>
    </location>
</feature>
<keyword evidence="3" id="KW-1003">Cell membrane</keyword>
<gene>
    <name evidence="8" type="ORF">HMPREF9193_01603</name>
</gene>
<evidence type="ECO:0000256" key="3">
    <source>
        <dbReference type="ARBA" id="ARBA00022475"/>
    </source>
</evidence>
<evidence type="ECO:0000313" key="8">
    <source>
        <dbReference type="EMBL" id="ERJ91945.1"/>
    </source>
</evidence>
<evidence type="ECO:0000256" key="2">
    <source>
        <dbReference type="ARBA" id="ARBA00005262"/>
    </source>
</evidence>
<dbReference type="EMBL" id="AWVH01000039">
    <property type="protein sequence ID" value="ERJ91945.1"/>
    <property type="molecule type" value="Genomic_DNA"/>
</dbReference>
<feature type="transmembrane region" description="Helical" evidence="7">
    <location>
        <begin position="173"/>
        <end position="191"/>
    </location>
</feature>
<feature type="transmembrane region" description="Helical" evidence="7">
    <location>
        <begin position="20"/>
        <end position="41"/>
    </location>
</feature>
<sequence length="200" mass="21981">MKIRFLSEKTRYELSMLVRLFCVFCKIGALTFGGGLAMLPILTDELSIKREWTTQSELLDYFAIGQCTPGIIAVNVATFVGYKKQGVIGGIAATLGMVTPSIVVITILALFFSNFAHIRLVQKAFSGINIAVAALLAKVVWSFTKNAVHHILQALILAASFAAVLFFHVHTAWIILSAFALGAAFHLYTVLRTMRTRKRS</sequence>
<feature type="transmembrane region" description="Helical" evidence="7">
    <location>
        <begin position="87"/>
        <end position="112"/>
    </location>
</feature>
<keyword evidence="5 7" id="KW-1133">Transmembrane helix</keyword>